<reference evidence="7 8" key="1">
    <citation type="submission" date="2020-10" db="EMBL/GenBank/DDBJ databases">
        <title>Trueperella pecoris sp. nov. isolated from bovine and porcine specimens.</title>
        <authorList>
            <person name="Schoenecker L."/>
            <person name="Schnydrig P."/>
            <person name="Brodard I."/>
            <person name="Thomann A."/>
            <person name="Hemphill A."/>
            <person name="Rodriguez-Campos S."/>
            <person name="Perreten V."/>
            <person name="Jores J."/>
            <person name="Kittl S."/>
        </authorList>
    </citation>
    <scope>NUCLEOTIDE SEQUENCE [LARGE SCALE GENOMIC DNA]</scope>
    <source>
        <strain evidence="7 8">15A0121</strain>
    </source>
</reference>
<evidence type="ECO:0000256" key="3">
    <source>
        <dbReference type="ARBA" id="ARBA00008397"/>
    </source>
</evidence>
<keyword evidence="6 7" id="KW-0413">Isomerase</keyword>
<evidence type="ECO:0000313" key="7">
    <source>
        <dbReference type="EMBL" id="QOR45769.1"/>
    </source>
</evidence>
<sequence>MNLEPHPDRLFPSDPTTRDIARKLYSLVKDEPIISPHGHVPPQWIAEDTPFTDPTSLLITPDHYVNRMLHSHGVQLSELGVGQTEFTEEQSRNAFRILCANWWLYRGTPVKYWMENELYDYFGVRVRPSAETADEIYDQIADCLQRPEYRPRALYKRFNLAFLATTDDPCDTLEHHEAIREDESFDGVVVPTFRPDKYLEPGREGWAELMGNLSEASGIDTTTWAGFNAAMENRRAYFKAAGAISTDHSHRDPGTARLSDADAERLYKDALAGKISSDDADALRRSMMYEQVRMASEDGLVMTLHPGVYRNHHTPSFTKYGADVGCDIPLKTEFTDALQPALADFGDSENLHLIPFTMDETVYSRELAPMAGFYKSVFIGVPWWFIDAPEAMARFRGSITETAGFTRTSGFIDDTRAYCSIPARHDVSRRVDSGYVAKLVAEHRLEMDEAAEAIKELVVGNPRRAFKLDGVI</sequence>
<evidence type="ECO:0000256" key="6">
    <source>
        <dbReference type="ARBA" id="ARBA00023235"/>
    </source>
</evidence>
<gene>
    <name evidence="7" type="primary">uxaC</name>
    <name evidence="7" type="ORF">INS88_00575</name>
</gene>
<dbReference type="NCBIfam" id="NF002794">
    <property type="entry name" value="PRK02925.1"/>
    <property type="match status" value="1"/>
</dbReference>
<dbReference type="RefSeq" id="WP_197551252.1">
    <property type="nucleotide sequence ID" value="NZ_CP063213.1"/>
</dbReference>
<evidence type="ECO:0000256" key="1">
    <source>
        <dbReference type="ARBA" id="ARBA00001165"/>
    </source>
</evidence>
<dbReference type="InterPro" id="IPR003766">
    <property type="entry name" value="Uronate_isomerase"/>
</dbReference>
<dbReference type="AlphaFoldDB" id="A0A7M1QUU7"/>
<protein>
    <recommendedName>
        <fullName evidence="5">Uronate isomerase</fullName>
        <ecNumber evidence="4">5.3.1.12</ecNumber>
    </recommendedName>
</protein>
<proteinExistence type="inferred from homology"/>
<organism evidence="7 8">
    <name type="scientific">Trueperella pecoris</name>
    <dbReference type="NCBI Taxonomy" id="2733571"/>
    <lineage>
        <taxon>Bacteria</taxon>
        <taxon>Bacillati</taxon>
        <taxon>Actinomycetota</taxon>
        <taxon>Actinomycetes</taxon>
        <taxon>Actinomycetales</taxon>
        <taxon>Actinomycetaceae</taxon>
        <taxon>Trueperella</taxon>
    </lineage>
</organism>
<dbReference type="Proteomes" id="UP000595053">
    <property type="component" value="Chromosome"/>
</dbReference>
<accession>A0A7M1QUU7</accession>
<dbReference type="SUPFAM" id="SSF51556">
    <property type="entry name" value="Metallo-dependent hydrolases"/>
    <property type="match status" value="1"/>
</dbReference>
<dbReference type="GO" id="GO:0019698">
    <property type="term" value="P:D-galacturonate catabolic process"/>
    <property type="evidence" value="ECO:0007669"/>
    <property type="project" value="TreeGrafter"/>
</dbReference>
<dbReference type="InterPro" id="IPR032466">
    <property type="entry name" value="Metal_Hydrolase"/>
</dbReference>
<dbReference type="PANTHER" id="PTHR30068">
    <property type="entry name" value="URONATE ISOMERASE"/>
    <property type="match status" value="1"/>
</dbReference>
<evidence type="ECO:0000256" key="2">
    <source>
        <dbReference type="ARBA" id="ARBA00004892"/>
    </source>
</evidence>
<evidence type="ECO:0000256" key="4">
    <source>
        <dbReference type="ARBA" id="ARBA00012546"/>
    </source>
</evidence>
<dbReference type="UniPathway" id="UPA00246"/>
<dbReference type="Gene3D" id="3.20.20.140">
    <property type="entry name" value="Metal-dependent hydrolases"/>
    <property type="match status" value="1"/>
</dbReference>
<dbReference type="EC" id="5.3.1.12" evidence="4"/>
<accession>A0A8A5U5L5</accession>
<dbReference type="GO" id="GO:0008880">
    <property type="term" value="F:glucuronate isomerase activity"/>
    <property type="evidence" value="ECO:0007669"/>
    <property type="project" value="UniProtKB-EC"/>
</dbReference>
<keyword evidence="8" id="KW-1185">Reference proteome</keyword>
<dbReference type="Gene3D" id="1.10.2020.10">
    <property type="entry name" value="uronate isomerase, domain 2, chain A"/>
    <property type="match status" value="1"/>
</dbReference>
<dbReference type="GO" id="GO:0042840">
    <property type="term" value="P:D-glucuronate catabolic process"/>
    <property type="evidence" value="ECO:0007669"/>
    <property type="project" value="TreeGrafter"/>
</dbReference>
<dbReference type="EMBL" id="CP063213">
    <property type="protein sequence ID" value="QOR45769.1"/>
    <property type="molecule type" value="Genomic_DNA"/>
</dbReference>
<dbReference type="Pfam" id="PF02614">
    <property type="entry name" value="UxaC"/>
    <property type="match status" value="1"/>
</dbReference>
<evidence type="ECO:0000256" key="5">
    <source>
        <dbReference type="ARBA" id="ARBA00020555"/>
    </source>
</evidence>
<comment type="catalytic activity">
    <reaction evidence="1">
        <text>D-glucuronate = D-fructuronate</text>
        <dbReference type="Rhea" id="RHEA:13049"/>
        <dbReference type="ChEBI" id="CHEBI:58720"/>
        <dbReference type="ChEBI" id="CHEBI:59863"/>
        <dbReference type="EC" id="5.3.1.12"/>
    </reaction>
</comment>
<evidence type="ECO:0000313" key="8">
    <source>
        <dbReference type="Proteomes" id="UP000595053"/>
    </source>
</evidence>
<comment type="similarity">
    <text evidence="3">Belongs to the metallo-dependent hydrolases superfamily. Uronate isomerase family.</text>
</comment>
<comment type="pathway">
    <text evidence="2">Carbohydrate metabolism; pentose and glucuronate interconversion.</text>
</comment>
<dbReference type="PANTHER" id="PTHR30068:SF4">
    <property type="entry name" value="URONATE ISOMERASE"/>
    <property type="match status" value="1"/>
</dbReference>
<name>A0A7M1QUU7_9ACTO</name>